<dbReference type="Gene3D" id="3.40.50.2000">
    <property type="entry name" value="Glycogen Phosphorylase B"/>
    <property type="match status" value="1"/>
</dbReference>
<keyword evidence="1" id="KW-0812">Transmembrane</keyword>
<keyword evidence="3" id="KW-1185">Reference proteome</keyword>
<reference evidence="3" key="1">
    <citation type="submission" date="2019-11" db="EMBL/GenBank/DDBJ databases">
        <title>Isolation and characterization of two novel species in the genus Thiomicrorhabdus.</title>
        <authorList>
            <person name="Mochizuki J."/>
            <person name="Kojima H."/>
            <person name="Fukui M."/>
        </authorList>
    </citation>
    <scope>NUCLEOTIDE SEQUENCE [LARGE SCALE GENOMIC DNA]</scope>
    <source>
        <strain evidence="3">AkT22</strain>
    </source>
</reference>
<dbReference type="SUPFAM" id="SSF53756">
    <property type="entry name" value="UDP-Glycosyltransferase/glycogen phosphorylase"/>
    <property type="match status" value="1"/>
</dbReference>
<evidence type="ECO:0000313" key="2">
    <source>
        <dbReference type="EMBL" id="BBP44316.1"/>
    </source>
</evidence>
<dbReference type="KEGG" id="tzo:THMIRHAT_20620"/>
<keyword evidence="1" id="KW-0472">Membrane</keyword>
<dbReference type="RefSeq" id="WP_173292043.1">
    <property type="nucleotide sequence ID" value="NZ_AP021888.1"/>
</dbReference>
<dbReference type="AlphaFoldDB" id="A0A6F8PQF8"/>
<accession>A0A6F8PQF8</accession>
<evidence type="ECO:0008006" key="4">
    <source>
        <dbReference type="Google" id="ProtNLM"/>
    </source>
</evidence>
<dbReference type="EMBL" id="AP021888">
    <property type="protein sequence ID" value="BBP44316.1"/>
    <property type="molecule type" value="Genomic_DNA"/>
</dbReference>
<dbReference type="Proteomes" id="UP000501466">
    <property type="component" value="Chromosome"/>
</dbReference>
<gene>
    <name evidence="2" type="ORF">THMIRHAT_20620</name>
</gene>
<proteinExistence type="predicted"/>
<feature type="transmembrane region" description="Helical" evidence="1">
    <location>
        <begin position="391"/>
        <end position="410"/>
    </location>
</feature>
<sequence>MKFFLIYKGDYGTGLKGPEMRYIGLGNALSQKGHEIYIAVNRNTQNSPLNRLNFIPLNKPLKLLKTIFESDVIVLHGGGPLILLLSIISVFFGKKVILDNYVPHWIELDEVMNNSKPSIKLLIKSQFNVFRSLLGLFSFDFVIVANQRQQDLLRGMIAPFSRTFDFNKIKVIPFGCQPYNPLPKSDGVSLLNSIATTQTPLTSNEFLIGWLGGTYGWFNLNSVMSALSEAFEKNSQIKLVFFGVSVEQQIDILSKLPNTVHHQIIFLPWVPFKDRLDYWSAFDLSLVWGGEGYENDYASRTRNFDCLSLKLPIIQNQDGEWGPRLTQTQTGLVTNIENLAKDVLYLSRHPEALTQMKKNLELLAPSFYWDEFANKLLESEKYSRFHPIKGFIHLVALLAIIPTISIFFFYEILTHLLMIKRT</sequence>
<evidence type="ECO:0000256" key="1">
    <source>
        <dbReference type="SAM" id="Phobius"/>
    </source>
</evidence>
<name>A0A6F8PQF8_9GAMM</name>
<organism evidence="2 3">
    <name type="scientific">Thiosulfativibrio zosterae</name>
    <dbReference type="NCBI Taxonomy" id="2675053"/>
    <lineage>
        <taxon>Bacteria</taxon>
        <taxon>Pseudomonadati</taxon>
        <taxon>Pseudomonadota</taxon>
        <taxon>Gammaproteobacteria</taxon>
        <taxon>Thiotrichales</taxon>
        <taxon>Piscirickettsiaceae</taxon>
        <taxon>Thiosulfativibrio</taxon>
    </lineage>
</organism>
<keyword evidence="1" id="KW-1133">Transmembrane helix</keyword>
<evidence type="ECO:0000313" key="3">
    <source>
        <dbReference type="Proteomes" id="UP000501466"/>
    </source>
</evidence>
<protein>
    <recommendedName>
        <fullName evidence="4">Glycosyl transferase family 1 domain-containing protein</fullName>
    </recommendedName>
</protein>